<dbReference type="OMA" id="HIFGREC"/>
<dbReference type="Gene3D" id="3.30.40.10">
    <property type="entry name" value="Zinc/RING finger domain, C3HC4 (zinc finger)"/>
    <property type="match status" value="1"/>
</dbReference>
<feature type="compositionally biased region" description="Polar residues" evidence="5">
    <location>
        <begin position="468"/>
        <end position="480"/>
    </location>
</feature>
<feature type="region of interest" description="Disordered" evidence="5">
    <location>
        <begin position="523"/>
        <end position="580"/>
    </location>
</feature>
<evidence type="ECO:0000259" key="6">
    <source>
        <dbReference type="PROSITE" id="PS50089"/>
    </source>
</evidence>
<dbReference type="EMBL" id="LT598491">
    <property type="protein sequence ID" value="SCW04194.1"/>
    <property type="molecule type" value="Genomic_DNA"/>
</dbReference>
<sequence>MSGSRNSESDDNPPLGSTPQDQGQEEARRSTRNITVAIQYAFVNGLREPADGNGNAEAASAGVGTGNQPLPGAFVLNFADVPESTTPERFNEVIALAADVAMNRLNRRFKRLKGISKDAFEALPMLKKEQVRGESCSICYDEFEDEEEDEQASETSSDGARYLKKRQREDDEVRGPASKRLRENQSHVGSSRGDSRLGSGSDEIITPQEPNDSVPKPDEMGDLYKHSPVKLPCGHVFGRQCISHWTKEHNSCPICRADIVDQTGLNQDVTDDDTEDNVSFDRIRRLLYGRAFEGDATPTIVPASGSANVSNPPTQETQPEGNRRNFFVLRPNQNRENEDPSNTSTNPLDPMNSALARHGFGLIPVTFVNLRPQGDANLNNLRSDATGIQPPPAAQISDTGSPPNSNTATGNNSPGVQDNERLMSILDHLFSITNANRARSSTSSQPGDTSDSNSSAVETGDHLPGLNVSGSNTSNGQESASRPGRAHIFNNFFRFARHLRHSQAARHANPDSEQGNDELFSTGVASVRNPNGVSTVNFHGEMPTPNSLSGEAQSENNSQQSDNGTENQSSTSSHNVTRTN</sequence>
<dbReference type="Pfam" id="PF13639">
    <property type="entry name" value="zf-RING_2"/>
    <property type="match status" value="1"/>
</dbReference>
<proteinExistence type="predicted"/>
<organism evidence="7 8">
    <name type="scientific">Lachancea fermentati</name>
    <name type="common">Zygosaccharomyces fermentati</name>
    <dbReference type="NCBI Taxonomy" id="4955"/>
    <lineage>
        <taxon>Eukaryota</taxon>
        <taxon>Fungi</taxon>
        <taxon>Dikarya</taxon>
        <taxon>Ascomycota</taxon>
        <taxon>Saccharomycotina</taxon>
        <taxon>Saccharomycetes</taxon>
        <taxon>Saccharomycetales</taxon>
        <taxon>Saccharomycetaceae</taxon>
        <taxon>Lachancea</taxon>
    </lineage>
</organism>
<gene>
    <name evidence="7" type="ORF">LAFE_0H08152G</name>
</gene>
<dbReference type="GO" id="GO:0061630">
    <property type="term" value="F:ubiquitin protein ligase activity"/>
    <property type="evidence" value="ECO:0007669"/>
    <property type="project" value="TreeGrafter"/>
</dbReference>
<feature type="region of interest" description="Disordered" evidence="5">
    <location>
        <begin position="296"/>
        <end position="353"/>
    </location>
</feature>
<reference evidence="7 8" key="1">
    <citation type="submission" date="2016-03" db="EMBL/GenBank/DDBJ databases">
        <authorList>
            <person name="Devillers H."/>
        </authorList>
    </citation>
    <scope>NUCLEOTIDE SEQUENCE [LARGE SCALE GENOMIC DNA]</scope>
    <source>
        <strain evidence="7">CBS 6772</strain>
    </source>
</reference>
<feature type="compositionally biased region" description="Polar residues" evidence="5">
    <location>
        <begin position="305"/>
        <end position="320"/>
    </location>
</feature>
<dbReference type="InterPro" id="IPR051834">
    <property type="entry name" value="RING_finger_E3_ligase"/>
</dbReference>
<feature type="compositionally biased region" description="Low complexity" evidence="5">
    <location>
        <begin position="189"/>
        <end position="202"/>
    </location>
</feature>
<feature type="compositionally biased region" description="Polar residues" evidence="5">
    <location>
        <begin position="437"/>
        <end position="457"/>
    </location>
</feature>
<dbReference type="STRING" id="4955.A0A1G4MJY0"/>
<feature type="compositionally biased region" description="Basic and acidic residues" evidence="5">
    <location>
        <begin position="167"/>
        <end position="185"/>
    </location>
</feature>
<feature type="compositionally biased region" description="Polar residues" evidence="5">
    <location>
        <begin position="544"/>
        <end position="580"/>
    </location>
</feature>
<dbReference type="Proteomes" id="UP000190831">
    <property type="component" value="Chromosome H"/>
</dbReference>
<evidence type="ECO:0000256" key="3">
    <source>
        <dbReference type="ARBA" id="ARBA00022833"/>
    </source>
</evidence>
<dbReference type="PROSITE" id="PS50089">
    <property type="entry name" value="ZF_RING_2"/>
    <property type="match status" value="1"/>
</dbReference>
<accession>A0A1G4MJY0</accession>
<name>A0A1G4MJY0_LACFM</name>
<keyword evidence="2 4" id="KW-0863">Zinc-finger</keyword>
<feature type="compositionally biased region" description="Polar residues" evidence="5">
    <location>
        <begin position="396"/>
        <end position="416"/>
    </location>
</feature>
<feature type="compositionally biased region" description="Polar residues" evidence="5">
    <location>
        <begin position="528"/>
        <end position="537"/>
    </location>
</feature>
<feature type="domain" description="RING-type" evidence="6">
    <location>
        <begin position="231"/>
        <end position="256"/>
    </location>
</feature>
<feature type="region of interest" description="Disordered" evidence="5">
    <location>
        <begin position="437"/>
        <end position="483"/>
    </location>
</feature>
<dbReference type="PANTHER" id="PTHR45931">
    <property type="entry name" value="SI:CH211-59O9.10"/>
    <property type="match status" value="1"/>
</dbReference>
<evidence type="ECO:0000256" key="1">
    <source>
        <dbReference type="ARBA" id="ARBA00022723"/>
    </source>
</evidence>
<dbReference type="GO" id="GO:0006511">
    <property type="term" value="P:ubiquitin-dependent protein catabolic process"/>
    <property type="evidence" value="ECO:0007669"/>
    <property type="project" value="TreeGrafter"/>
</dbReference>
<feature type="region of interest" description="Disordered" evidence="5">
    <location>
        <begin position="378"/>
        <end position="418"/>
    </location>
</feature>
<keyword evidence="1" id="KW-0479">Metal-binding</keyword>
<dbReference type="InterPro" id="IPR013083">
    <property type="entry name" value="Znf_RING/FYVE/PHD"/>
</dbReference>
<dbReference type="GO" id="GO:0005634">
    <property type="term" value="C:nucleus"/>
    <property type="evidence" value="ECO:0007669"/>
    <property type="project" value="TreeGrafter"/>
</dbReference>
<keyword evidence="3" id="KW-0862">Zinc</keyword>
<protein>
    <submittedName>
        <fullName evidence="7">LAFE_0H08152g1_1</fullName>
    </submittedName>
</protein>
<feature type="region of interest" description="Disordered" evidence="5">
    <location>
        <begin position="1"/>
        <end position="31"/>
    </location>
</feature>
<dbReference type="SUPFAM" id="SSF57850">
    <property type="entry name" value="RING/U-box"/>
    <property type="match status" value="1"/>
</dbReference>
<dbReference type="PANTHER" id="PTHR45931:SF3">
    <property type="entry name" value="RING ZINC FINGER-CONTAINING PROTEIN"/>
    <property type="match status" value="1"/>
</dbReference>
<dbReference type="InterPro" id="IPR001841">
    <property type="entry name" value="Znf_RING"/>
</dbReference>
<dbReference type="SMART" id="SM00184">
    <property type="entry name" value="RING"/>
    <property type="match status" value="1"/>
</dbReference>
<evidence type="ECO:0000256" key="5">
    <source>
        <dbReference type="SAM" id="MobiDB-lite"/>
    </source>
</evidence>
<dbReference type="AlphaFoldDB" id="A0A1G4MJY0"/>
<dbReference type="GO" id="GO:0008270">
    <property type="term" value="F:zinc ion binding"/>
    <property type="evidence" value="ECO:0007669"/>
    <property type="project" value="UniProtKB-KW"/>
</dbReference>
<evidence type="ECO:0000313" key="7">
    <source>
        <dbReference type="EMBL" id="SCW04194.1"/>
    </source>
</evidence>
<evidence type="ECO:0000256" key="2">
    <source>
        <dbReference type="ARBA" id="ARBA00022771"/>
    </source>
</evidence>
<evidence type="ECO:0000256" key="4">
    <source>
        <dbReference type="PROSITE-ProRule" id="PRU00175"/>
    </source>
</evidence>
<dbReference type="OrthoDB" id="8062037at2759"/>
<feature type="region of interest" description="Disordered" evidence="5">
    <location>
        <begin position="144"/>
        <end position="222"/>
    </location>
</feature>
<keyword evidence="8" id="KW-1185">Reference proteome</keyword>
<evidence type="ECO:0000313" key="8">
    <source>
        <dbReference type="Proteomes" id="UP000190831"/>
    </source>
</evidence>